<evidence type="ECO:0000313" key="3">
    <source>
        <dbReference type="Proteomes" id="UP000257014"/>
    </source>
</evidence>
<reference evidence="2 3" key="1">
    <citation type="submission" date="2018-03" db="EMBL/GenBank/DDBJ databases">
        <authorList>
            <person name="Keele B.F."/>
        </authorList>
    </citation>
    <scope>NUCLEOTIDE SEQUENCE [LARGE SCALE GENOMIC DNA]</scope>
    <source>
        <strain evidence="2">ZCTH4_d</strain>
    </source>
</reference>
<protein>
    <submittedName>
        <fullName evidence="2">Uncharacterized protein</fullName>
    </submittedName>
</protein>
<dbReference type="EMBL" id="QEWE01000018">
    <property type="protein sequence ID" value="REJ28036.1"/>
    <property type="molecule type" value="Genomic_DNA"/>
</dbReference>
<feature type="compositionally biased region" description="Basic and acidic residues" evidence="1">
    <location>
        <begin position="78"/>
        <end position="96"/>
    </location>
</feature>
<name>A0A3E0K452_9BACI</name>
<accession>A0A3E0K452</accession>
<comment type="caution">
    <text evidence="2">The sequence shown here is derived from an EMBL/GenBank/DDBJ whole genome shotgun (WGS) entry which is preliminary data.</text>
</comment>
<evidence type="ECO:0000313" key="2">
    <source>
        <dbReference type="EMBL" id="REJ28036.1"/>
    </source>
</evidence>
<sequence>MKKLGKPPQGNRGNPGRQREGIRPAGAGHPEILADGETLPAGSPRPRQNRSDPKDAAPEEKDAGGQSWIFSPSFPLSERLRPQTSRDRAGHPPENV</sequence>
<feature type="region of interest" description="Disordered" evidence="1">
    <location>
        <begin position="1"/>
        <end position="96"/>
    </location>
</feature>
<organism evidence="2 3">
    <name type="scientific">Caldibacillus debilis</name>
    <dbReference type="NCBI Taxonomy" id="301148"/>
    <lineage>
        <taxon>Bacteria</taxon>
        <taxon>Bacillati</taxon>
        <taxon>Bacillota</taxon>
        <taxon>Bacilli</taxon>
        <taxon>Bacillales</taxon>
        <taxon>Bacillaceae</taxon>
        <taxon>Caldibacillus</taxon>
    </lineage>
</organism>
<gene>
    <name evidence="2" type="ORF">C6P37_09295</name>
</gene>
<proteinExistence type="predicted"/>
<feature type="compositionally biased region" description="Basic and acidic residues" evidence="1">
    <location>
        <begin position="49"/>
        <end position="63"/>
    </location>
</feature>
<dbReference type="Proteomes" id="UP000257014">
    <property type="component" value="Unassembled WGS sequence"/>
</dbReference>
<dbReference type="AlphaFoldDB" id="A0A3E0K452"/>
<evidence type="ECO:0000256" key="1">
    <source>
        <dbReference type="SAM" id="MobiDB-lite"/>
    </source>
</evidence>